<feature type="non-terminal residue" evidence="5">
    <location>
        <position position="188"/>
    </location>
</feature>
<comment type="similarity">
    <text evidence="2">Belongs to the small GTPase superfamily. Rho family.</text>
</comment>
<evidence type="ECO:0000256" key="1">
    <source>
        <dbReference type="ARBA" id="ARBA00006270"/>
    </source>
</evidence>
<evidence type="ECO:0000313" key="5">
    <source>
        <dbReference type="EMBL" id="ELP85616.1"/>
    </source>
</evidence>
<dbReference type="SMART" id="SM00173">
    <property type="entry name" value="RAS"/>
    <property type="match status" value="1"/>
</dbReference>
<keyword evidence="3" id="KW-0547">Nucleotide-binding</keyword>
<dbReference type="RefSeq" id="XP_004184962.1">
    <property type="nucleotide sequence ID" value="XM_004184914.1"/>
</dbReference>
<keyword evidence="6" id="KW-1185">Reference proteome</keyword>
<dbReference type="EMBL" id="KB207048">
    <property type="protein sequence ID" value="ELP85616.1"/>
    <property type="molecule type" value="Genomic_DNA"/>
</dbReference>
<evidence type="ECO:0000256" key="2">
    <source>
        <dbReference type="ARBA" id="ARBA00010142"/>
    </source>
</evidence>
<dbReference type="AlphaFoldDB" id="A0A0A1TWQ8"/>
<dbReference type="SUPFAM" id="SSF52540">
    <property type="entry name" value="P-loop containing nucleoside triphosphate hydrolases"/>
    <property type="match status" value="1"/>
</dbReference>
<protein>
    <submittedName>
        <fullName evidence="5">Uncharacterized protein</fullName>
    </submittedName>
</protein>
<dbReference type="PROSITE" id="PS51421">
    <property type="entry name" value="RAS"/>
    <property type="match status" value="1"/>
</dbReference>
<dbReference type="GO" id="GO:0005525">
    <property type="term" value="F:GTP binding"/>
    <property type="evidence" value="ECO:0007669"/>
    <property type="project" value="UniProtKB-KW"/>
</dbReference>
<reference evidence="5 6" key="1">
    <citation type="submission" date="2012-10" db="EMBL/GenBank/DDBJ databases">
        <authorList>
            <person name="Zafar N."/>
            <person name="Inman J."/>
            <person name="Hall N."/>
            <person name="Lorenzi H."/>
            <person name="Caler E."/>
        </authorList>
    </citation>
    <scope>NUCLEOTIDE SEQUENCE [LARGE SCALE GENOMIC DNA]</scope>
    <source>
        <strain evidence="5 6">IP1</strain>
    </source>
</reference>
<gene>
    <name evidence="5" type="ORF">EIN_408950</name>
</gene>
<sequence>MILRKWHTNTDTNFKFKGCETRYFELKSQRSRGMPESKSFSFKIVLLGSGSVGKSAIATRYVKNTFLGRYDPTIEETFSKTIEVDEKPVQLEIYDTAGTEQFRTLQDLYMKEGDAFVLVFSLQSVSTFNDLSSFHEHILNVKASMKQLNVPILIAGNKCDLDDKDKTVSADDAKKFAEEHNCTFMETP</sequence>
<organism evidence="5 6">
    <name type="scientific">Entamoeba invadens IP1</name>
    <dbReference type="NCBI Taxonomy" id="370355"/>
    <lineage>
        <taxon>Eukaryota</taxon>
        <taxon>Amoebozoa</taxon>
        <taxon>Evosea</taxon>
        <taxon>Archamoebae</taxon>
        <taxon>Mastigamoebida</taxon>
        <taxon>Entamoebidae</taxon>
        <taxon>Entamoeba</taxon>
    </lineage>
</organism>
<dbReference type="GO" id="GO:0016020">
    <property type="term" value="C:membrane"/>
    <property type="evidence" value="ECO:0007669"/>
    <property type="project" value="InterPro"/>
</dbReference>
<name>A0A0A1TWQ8_ENTIV</name>
<evidence type="ECO:0000256" key="3">
    <source>
        <dbReference type="ARBA" id="ARBA00022741"/>
    </source>
</evidence>
<dbReference type="Gene3D" id="3.40.50.300">
    <property type="entry name" value="P-loop containing nucleotide triphosphate hydrolases"/>
    <property type="match status" value="1"/>
</dbReference>
<dbReference type="FunFam" id="3.40.50.300:FF:001447">
    <property type="entry name" value="Ras-related protein Rab-1B"/>
    <property type="match status" value="1"/>
</dbReference>
<dbReference type="PANTHER" id="PTHR24070">
    <property type="entry name" value="RAS, DI-RAS, AND RHEB FAMILY MEMBERS OF SMALL GTPASE SUPERFAMILY"/>
    <property type="match status" value="1"/>
</dbReference>
<dbReference type="Proteomes" id="UP000014680">
    <property type="component" value="Unassembled WGS sequence"/>
</dbReference>
<dbReference type="OMA" id="ICQIKGN"/>
<dbReference type="InterPro" id="IPR001806">
    <property type="entry name" value="Small_GTPase"/>
</dbReference>
<evidence type="ECO:0000256" key="4">
    <source>
        <dbReference type="ARBA" id="ARBA00023134"/>
    </source>
</evidence>
<dbReference type="OrthoDB" id="5976022at2759"/>
<dbReference type="SMART" id="SM00175">
    <property type="entry name" value="RAB"/>
    <property type="match status" value="1"/>
</dbReference>
<comment type="similarity">
    <text evidence="1">Belongs to the small GTPase superfamily. Rab family.</text>
</comment>
<dbReference type="NCBIfam" id="TIGR00231">
    <property type="entry name" value="small_GTP"/>
    <property type="match status" value="1"/>
</dbReference>
<dbReference type="InterPro" id="IPR020849">
    <property type="entry name" value="Small_GTPase_Ras-type"/>
</dbReference>
<dbReference type="PROSITE" id="PS51419">
    <property type="entry name" value="RAB"/>
    <property type="match status" value="1"/>
</dbReference>
<dbReference type="VEuPathDB" id="AmoebaDB:EIN_408950"/>
<dbReference type="GO" id="GO:0003924">
    <property type="term" value="F:GTPase activity"/>
    <property type="evidence" value="ECO:0007669"/>
    <property type="project" value="InterPro"/>
</dbReference>
<dbReference type="GO" id="GO:0007165">
    <property type="term" value="P:signal transduction"/>
    <property type="evidence" value="ECO:0007669"/>
    <property type="project" value="InterPro"/>
</dbReference>
<dbReference type="InterPro" id="IPR005225">
    <property type="entry name" value="Small_GTP-bd"/>
</dbReference>
<dbReference type="KEGG" id="eiv:EIN_408950"/>
<proteinExistence type="inferred from homology"/>
<dbReference type="SMART" id="SM00174">
    <property type="entry name" value="RHO"/>
    <property type="match status" value="1"/>
</dbReference>
<dbReference type="Pfam" id="PF00071">
    <property type="entry name" value="Ras"/>
    <property type="match status" value="1"/>
</dbReference>
<accession>A0A0A1TWQ8</accession>
<dbReference type="PROSITE" id="PS51420">
    <property type="entry name" value="RHO"/>
    <property type="match status" value="1"/>
</dbReference>
<dbReference type="PRINTS" id="PR00449">
    <property type="entry name" value="RASTRNSFRMNG"/>
</dbReference>
<dbReference type="InterPro" id="IPR027417">
    <property type="entry name" value="P-loop_NTPase"/>
</dbReference>
<dbReference type="CDD" id="cd00876">
    <property type="entry name" value="Ras"/>
    <property type="match status" value="1"/>
</dbReference>
<dbReference type="GeneID" id="14884588"/>
<evidence type="ECO:0000313" key="6">
    <source>
        <dbReference type="Proteomes" id="UP000014680"/>
    </source>
</evidence>
<keyword evidence="4" id="KW-0342">GTP-binding</keyword>